<dbReference type="RefSeq" id="WP_131016597.1">
    <property type="nucleotide sequence ID" value="NZ_SIRE01000021.1"/>
</dbReference>
<sequence>MATYIALLRGINVGGNNKIKMAELRHTLTALGLSRVQTYIQSGNVLFDAEEPEETLQSRIEQAIKADFGIELKVVLRKAEELRQVAANCPFSAAEVQEAAASCRGECLHVAFLTGIPAQEGIDKVDSYKSASDDYRIIGREVYLLFRSSILDSKLANNLHKLGVSATVRNWKTLSKLVSMADEMEA</sequence>
<keyword evidence="2" id="KW-1185">Reference proteome</keyword>
<dbReference type="Pfam" id="PF08002">
    <property type="entry name" value="DUF1697"/>
    <property type="match status" value="1"/>
</dbReference>
<dbReference type="PANTHER" id="PTHR36439">
    <property type="entry name" value="BLL4334 PROTEIN"/>
    <property type="match status" value="1"/>
</dbReference>
<organism evidence="1 2">
    <name type="scientific">Paenibacillus thalictri</name>
    <dbReference type="NCBI Taxonomy" id="2527873"/>
    <lineage>
        <taxon>Bacteria</taxon>
        <taxon>Bacillati</taxon>
        <taxon>Bacillota</taxon>
        <taxon>Bacilli</taxon>
        <taxon>Bacillales</taxon>
        <taxon>Paenibacillaceae</taxon>
        <taxon>Paenibacillus</taxon>
    </lineage>
</organism>
<dbReference type="AlphaFoldDB" id="A0A4Q9DN40"/>
<comment type="caution">
    <text evidence="1">The sequence shown here is derived from an EMBL/GenBank/DDBJ whole genome shotgun (WGS) entry which is preliminary data.</text>
</comment>
<evidence type="ECO:0000313" key="1">
    <source>
        <dbReference type="EMBL" id="TBL73346.1"/>
    </source>
</evidence>
<protein>
    <submittedName>
        <fullName evidence="1">DUF1697 domain-containing protein</fullName>
    </submittedName>
</protein>
<dbReference type="EMBL" id="SIRE01000021">
    <property type="protein sequence ID" value="TBL73346.1"/>
    <property type="molecule type" value="Genomic_DNA"/>
</dbReference>
<dbReference type="PANTHER" id="PTHR36439:SF1">
    <property type="entry name" value="DUF1697 DOMAIN-CONTAINING PROTEIN"/>
    <property type="match status" value="1"/>
</dbReference>
<proteinExistence type="predicted"/>
<reference evidence="1 2" key="1">
    <citation type="submission" date="2019-02" db="EMBL/GenBank/DDBJ databases">
        <title>Paenibacillus sp. nov., isolated from surface-sterilized tissue of Thalictrum simplex L.</title>
        <authorList>
            <person name="Tuo L."/>
        </authorList>
    </citation>
    <scope>NUCLEOTIDE SEQUENCE [LARGE SCALE GENOMIC DNA]</scope>
    <source>
        <strain evidence="1 2">N2SHLJ1</strain>
    </source>
</reference>
<dbReference type="Gene3D" id="3.30.70.1280">
    <property type="entry name" value="SP0830-like domains"/>
    <property type="match status" value="1"/>
</dbReference>
<dbReference type="InterPro" id="IPR012545">
    <property type="entry name" value="DUF1697"/>
</dbReference>
<dbReference type="SUPFAM" id="SSF160379">
    <property type="entry name" value="SP0830-like"/>
    <property type="match status" value="1"/>
</dbReference>
<evidence type="ECO:0000313" key="2">
    <source>
        <dbReference type="Proteomes" id="UP000293142"/>
    </source>
</evidence>
<dbReference type="OrthoDB" id="9806494at2"/>
<name>A0A4Q9DN40_9BACL</name>
<dbReference type="PIRSF" id="PIRSF008502">
    <property type="entry name" value="UCP008502"/>
    <property type="match status" value="1"/>
</dbReference>
<accession>A0A4Q9DN40</accession>
<dbReference type="Proteomes" id="UP000293142">
    <property type="component" value="Unassembled WGS sequence"/>
</dbReference>
<gene>
    <name evidence="1" type="ORF">EYB31_27095</name>
</gene>